<dbReference type="EMBL" id="GEDV01004954">
    <property type="protein sequence ID" value="JAP83603.1"/>
    <property type="molecule type" value="Transcribed_RNA"/>
</dbReference>
<accession>A0A131YWM8</accession>
<organism evidence="1">
    <name type="scientific">Rhipicephalus appendiculatus</name>
    <name type="common">Brown ear tick</name>
    <dbReference type="NCBI Taxonomy" id="34631"/>
    <lineage>
        <taxon>Eukaryota</taxon>
        <taxon>Metazoa</taxon>
        <taxon>Ecdysozoa</taxon>
        <taxon>Arthropoda</taxon>
        <taxon>Chelicerata</taxon>
        <taxon>Arachnida</taxon>
        <taxon>Acari</taxon>
        <taxon>Parasitiformes</taxon>
        <taxon>Ixodida</taxon>
        <taxon>Ixodoidea</taxon>
        <taxon>Ixodidae</taxon>
        <taxon>Rhipicephalinae</taxon>
        <taxon>Rhipicephalus</taxon>
        <taxon>Rhipicephalus</taxon>
    </lineage>
</organism>
<sequence>MYNSLWLAEIAQRAKVRVLFSAPNKLERLCKITTRNANENRGCKTNHKTSLLIALSVWCIACRYLVVVATSDSLNEQLREHHYNVRNVAGGFLEIHCKKCGCLPLFDRCRIMSRNRNRLTREIIEAEEIEKMGDKCVNMPSIALTEKEFDFLGVRYDA</sequence>
<protein>
    <submittedName>
        <fullName evidence="1">Tick transposon</fullName>
    </submittedName>
</protein>
<name>A0A131YWM8_RHIAP</name>
<dbReference type="AlphaFoldDB" id="A0A131YWM8"/>
<proteinExistence type="predicted"/>
<evidence type="ECO:0000313" key="1">
    <source>
        <dbReference type="EMBL" id="JAP83603.1"/>
    </source>
</evidence>
<reference evidence="1" key="1">
    <citation type="journal article" date="2016" name="Ticks Tick Borne Dis.">
        <title>De novo assembly and annotation of the salivary gland transcriptome of Rhipicephalus appendiculatus male and female ticks during blood feeding.</title>
        <authorList>
            <person name="de Castro M.H."/>
            <person name="de Klerk D."/>
            <person name="Pienaar R."/>
            <person name="Latif A.A."/>
            <person name="Rees D.J."/>
            <person name="Mans B.J."/>
        </authorList>
    </citation>
    <scope>NUCLEOTIDE SEQUENCE</scope>
    <source>
        <tissue evidence="1">Salivary glands</tissue>
    </source>
</reference>